<evidence type="ECO:0000256" key="1">
    <source>
        <dbReference type="SAM" id="MobiDB-lite"/>
    </source>
</evidence>
<dbReference type="EMBL" id="HBIZ01014230">
    <property type="protein sequence ID" value="CAE0756089.1"/>
    <property type="molecule type" value="Transcribed_RNA"/>
</dbReference>
<protein>
    <submittedName>
        <fullName evidence="2">Uncharacterized protein</fullName>
    </submittedName>
</protein>
<feature type="compositionally biased region" description="Low complexity" evidence="1">
    <location>
        <begin position="170"/>
        <end position="180"/>
    </location>
</feature>
<name>A0A7S4B6R7_CHRCT</name>
<dbReference type="AlphaFoldDB" id="A0A7S4B6R7"/>
<organism evidence="2">
    <name type="scientific">Chrysotila carterae</name>
    <name type="common">Marine alga</name>
    <name type="synonym">Syracosphaera carterae</name>
    <dbReference type="NCBI Taxonomy" id="13221"/>
    <lineage>
        <taxon>Eukaryota</taxon>
        <taxon>Haptista</taxon>
        <taxon>Haptophyta</taxon>
        <taxon>Prymnesiophyceae</taxon>
        <taxon>Isochrysidales</taxon>
        <taxon>Isochrysidaceae</taxon>
        <taxon>Chrysotila</taxon>
    </lineage>
</organism>
<reference evidence="2" key="1">
    <citation type="submission" date="2021-01" db="EMBL/GenBank/DDBJ databases">
        <authorList>
            <person name="Corre E."/>
            <person name="Pelletier E."/>
            <person name="Niang G."/>
            <person name="Scheremetjew M."/>
            <person name="Finn R."/>
            <person name="Kale V."/>
            <person name="Holt S."/>
            <person name="Cochrane G."/>
            <person name="Meng A."/>
            <person name="Brown T."/>
            <person name="Cohen L."/>
        </authorList>
    </citation>
    <scope>NUCLEOTIDE SEQUENCE</scope>
    <source>
        <strain evidence="2">CCMP645</strain>
    </source>
</reference>
<feature type="region of interest" description="Disordered" evidence="1">
    <location>
        <begin position="154"/>
        <end position="180"/>
    </location>
</feature>
<feature type="region of interest" description="Disordered" evidence="1">
    <location>
        <begin position="257"/>
        <end position="283"/>
    </location>
</feature>
<accession>A0A7S4B6R7</accession>
<gene>
    <name evidence="2" type="ORF">PCAR00345_LOCUS8683</name>
</gene>
<evidence type="ECO:0000313" key="2">
    <source>
        <dbReference type="EMBL" id="CAE0756089.1"/>
    </source>
</evidence>
<feature type="region of interest" description="Disordered" evidence="1">
    <location>
        <begin position="1"/>
        <end position="22"/>
    </location>
</feature>
<proteinExistence type="predicted"/>
<feature type="region of interest" description="Disordered" evidence="1">
    <location>
        <begin position="367"/>
        <end position="390"/>
    </location>
</feature>
<sequence length="390" mass="41105">MYTGSFHRSAADNHRAHASRTLGYDNSRGAIASIMNHESQPQGAERLPTHPLRHDGGGVAASLREVAEAPPEHIIPGGRRGMAYAPKETGSAMNEVMHGISRLEMPRRTPVDVKYTGANMYAALFAGESAAREAVIDDPFGHCRGSAVRKVPSSAAGSEIGASRGHSHASSRCPSREAAAAPATAAGRAYNDFLAAAASAPREADGTLHDIRPIIEVLERAGMPLTPSAAGTLIAAVDVGRSITFADFERCLQAASDSNRDGANARPAVSPSYAPPAPAPEYVAPYVSRDSKQRMSEQQQHDQTWREINRASLPAGSSVQYGQLGANEMQLRGALATAKLQPTNAIPRAGPEASSLELARLLNGDLRRHSRPVKDPELGGAGPRNTGLLS</sequence>